<dbReference type="Gene3D" id="3.10.180.10">
    <property type="entry name" value="2,3-Dihydroxybiphenyl 1,2-Dioxygenase, domain 1"/>
    <property type="match status" value="1"/>
</dbReference>
<sequence length="134" mass="14361">MPTVTGINHLALTVSNLELSTDFYQRVLGFPPSGELSGENLERRLFTLPDGTNLGLTQHTRPSGASFSPFTPGLDHLGLGVDTRQDLQSWAEHLSTLGVEHSGLVDASYGTALSFKDPDGTALEFFTSNSSPRA</sequence>
<dbReference type="PANTHER" id="PTHR36113:SF1">
    <property type="entry name" value="GLYOXALASE_BLEOMYCIN RESISTANCE PROTEIN_DIOXYGENASE"/>
    <property type="match status" value="1"/>
</dbReference>
<dbReference type="PROSITE" id="PS51819">
    <property type="entry name" value="VOC"/>
    <property type="match status" value="1"/>
</dbReference>
<proteinExistence type="predicted"/>
<dbReference type="InterPro" id="IPR037523">
    <property type="entry name" value="VOC_core"/>
</dbReference>
<dbReference type="InterPro" id="IPR029068">
    <property type="entry name" value="Glyas_Bleomycin-R_OHBP_Dase"/>
</dbReference>
<reference evidence="2 3" key="1">
    <citation type="submission" date="2019-04" db="EMBL/GenBank/DDBJ databases">
        <authorList>
            <person name="Liu Q."/>
            <person name="Xin Y.-H."/>
        </authorList>
    </citation>
    <scope>NUCLEOTIDE SEQUENCE [LARGE SCALE GENOMIC DNA]</scope>
    <source>
        <strain evidence="2 3">AM23</strain>
    </source>
</reference>
<dbReference type="EMBL" id="SSWH01000004">
    <property type="protein sequence ID" value="THJ67037.1"/>
    <property type="molecule type" value="Genomic_DNA"/>
</dbReference>
<evidence type="ECO:0000313" key="3">
    <source>
        <dbReference type="Proteomes" id="UP000305233"/>
    </source>
</evidence>
<name>A0A4S5E673_9MICC</name>
<comment type="caution">
    <text evidence="2">The sequence shown here is derived from an EMBL/GenBank/DDBJ whole genome shotgun (WGS) entry which is preliminary data.</text>
</comment>
<gene>
    <name evidence="2" type="ORF">E8P82_06210</name>
</gene>
<dbReference type="OrthoDB" id="317332at2"/>
<feature type="domain" description="VOC" evidence="1">
    <location>
        <begin position="6"/>
        <end position="128"/>
    </location>
</feature>
<protein>
    <submittedName>
        <fullName evidence="2">VOC family protein</fullName>
    </submittedName>
</protein>
<organism evidence="2 3">
    <name type="scientific">Arthrobacter echini</name>
    <dbReference type="NCBI Taxonomy" id="1529066"/>
    <lineage>
        <taxon>Bacteria</taxon>
        <taxon>Bacillati</taxon>
        <taxon>Actinomycetota</taxon>
        <taxon>Actinomycetes</taxon>
        <taxon>Micrococcales</taxon>
        <taxon>Micrococcaceae</taxon>
        <taxon>Arthrobacter</taxon>
    </lineage>
</organism>
<dbReference type="Proteomes" id="UP000305233">
    <property type="component" value="Unassembled WGS sequence"/>
</dbReference>
<keyword evidence="3" id="KW-1185">Reference proteome</keyword>
<dbReference type="Pfam" id="PF00903">
    <property type="entry name" value="Glyoxalase"/>
    <property type="match status" value="1"/>
</dbReference>
<dbReference type="AlphaFoldDB" id="A0A4S5E673"/>
<dbReference type="InterPro" id="IPR004360">
    <property type="entry name" value="Glyas_Fos-R_dOase_dom"/>
</dbReference>
<dbReference type="PANTHER" id="PTHR36113">
    <property type="entry name" value="LYASE, PUTATIVE-RELATED-RELATED"/>
    <property type="match status" value="1"/>
</dbReference>
<evidence type="ECO:0000259" key="1">
    <source>
        <dbReference type="PROSITE" id="PS51819"/>
    </source>
</evidence>
<dbReference type="InterPro" id="IPR051332">
    <property type="entry name" value="Fosfomycin_Res_Enzymes"/>
</dbReference>
<dbReference type="RefSeq" id="WP_136453629.1">
    <property type="nucleotide sequence ID" value="NZ_SSWH01000004.1"/>
</dbReference>
<dbReference type="SUPFAM" id="SSF54593">
    <property type="entry name" value="Glyoxalase/Bleomycin resistance protein/Dihydroxybiphenyl dioxygenase"/>
    <property type="match status" value="1"/>
</dbReference>
<accession>A0A4S5E673</accession>
<evidence type="ECO:0000313" key="2">
    <source>
        <dbReference type="EMBL" id="THJ67037.1"/>
    </source>
</evidence>